<reference evidence="9 10" key="1">
    <citation type="submission" date="2019-06" db="EMBL/GenBank/DDBJ databases">
        <title>A novel bacterium of genus Pontibacter, isolated from marine sediment.</title>
        <authorList>
            <person name="Huang H."/>
            <person name="Mo K."/>
            <person name="Hu Y."/>
        </authorList>
    </citation>
    <scope>NUCLEOTIDE SEQUENCE [LARGE SCALE GENOMIC DNA]</scope>
    <source>
        <strain evidence="9 10">HB172049</strain>
    </source>
</reference>
<dbReference type="GO" id="GO:0005524">
    <property type="term" value="F:ATP binding"/>
    <property type="evidence" value="ECO:0007669"/>
    <property type="project" value="UniProtKB-KW"/>
</dbReference>
<evidence type="ECO:0000256" key="1">
    <source>
        <dbReference type="ARBA" id="ARBA00004990"/>
    </source>
</evidence>
<comment type="function">
    <text evidence="8">Catalyzes the condensation of pantoate with beta-alanine in an ATP-dependent reaction via a pantoyl-adenylate intermediate.</text>
</comment>
<feature type="binding site" evidence="8">
    <location>
        <position position="153"/>
    </location>
    <ligand>
        <name>(R)-pantoate</name>
        <dbReference type="ChEBI" id="CHEBI:15980"/>
    </ligand>
</feature>
<evidence type="ECO:0000256" key="3">
    <source>
        <dbReference type="ARBA" id="ARBA00022598"/>
    </source>
</evidence>
<dbReference type="GO" id="GO:0005829">
    <property type="term" value="C:cytosol"/>
    <property type="evidence" value="ECO:0007669"/>
    <property type="project" value="TreeGrafter"/>
</dbReference>
<organism evidence="9 10">
    <name type="scientific">Pontibacter mangrovi</name>
    <dbReference type="NCBI Taxonomy" id="2589816"/>
    <lineage>
        <taxon>Bacteria</taxon>
        <taxon>Pseudomonadati</taxon>
        <taxon>Bacteroidota</taxon>
        <taxon>Cytophagia</taxon>
        <taxon>Cytophagales</taxon>
        <taxon>Hymenobacteraceae</taxon>
        <taxon>Pontibacter</taxon>
    </lineage>
</organism>
<comment type="subcellular location">
    <subcellularLocation>
        <location evidence="8">Cytoplasm</location>
    </subcellularLocation>
</comment>
<keyword evidence="8" id="KW-0963">Cytoplasm</keyword>
<evidence type="ECO:0000313" key="10">
    <source>
        <dbReference type="Proteomes" id="UP000316727"/>
    </source>
</evidence>
<dbReference type="AlphaFoldDB" id="A0A501VZB6"/>
<feature type="binding site" evidence="8">
    <location>
        <position position="61"/>
    </location>
    <ligand>
        <name>beta-alanine</name>
        <dbReference type="ChEBI" id="CHEBI:57966"/>
    </ligand>
</feature>
<comment type="catalytic activity">
    <reaction evidence="7 8">
        <text>(R)-pantoate + beta-alanine + ATP = (R)-pantothenate + AMP + diphosphate + H(+)</text>
        <dbReference type="Rhea" id="RHEA:10912"/>
        <dbReference type="ChEBI" id="CHEBI:15378"/>
        <dbReference type="ChEBI" id="CHEBI:15980"/>
        <dbReference type="ChEBI" id="CHEBI:29032"/>
        <dbReference type="ChEBI" id="CHEBI:30616"/>
        <dbReference type="ChEBI" id="CHEBI:33019"/>
        <dbReference type="ChEBI" id="CHEBI:57966"/>
        <dbReference type="ChEBI" id="CHEBI:456215"/>
        <dbReference type="EC" id="6.3.2.1"/>
    </reaction>
</comment>
<protein>
    <recommendedName>
        <fullName evidence="8">Pantothenate synthetase</fullName>
        <shortName evidence="8">PS</shortName>
        <ecNumber evidence="8">6.3.2.1</ecNumber>
    </recommendedName>
    <alternativeName>
        <fullName evidence="8">Pantoate--beta-alanine ligase</fullName>
    </alternativeName>
    <alternativeName>
        <fullName evidence="8">Pantoate-activating enzyme</fullName>
    </alternativeName>
</protein>
<dbReference type="PANTHER" id="PTHR21299:SF1">
    <property type="entry name" value="PANTOATE--BETA-ALANINE LIGASE"/>
    <property type="match status" value="1"/>
</dbReference>
<comment type="similarity">
    <text evidence="2 8">Belongs to the pantothenate synthetase family.</text>
</comment>
<proteinExistence type="inferred from homology"/>
<comment type="subunit">
    <text evidence="8">Homodimer.</text>
</comment>
<accession>A0A501VZB6</accession>
<feature type="binding site" evidence="8">
    <location>
        <position position="176"/>
    </location>
    <ligand>
        <name>ATP</name>
        <dbReference type="ChEBI" id="CHEBI:30616"/>
    </ligand>
</feature>
<dbReference type="EMBL" id="VFRQ01000010">
    <property type="protein sequence ID" value="TPE42769.1"/>
    <property type="molecule type" value="Genomic_DNA"/>
</dbReference>
<dbReference type="InterPro" id="IPR004821">
    <property type="entry name" value="Cyt_trans-like"/>
</dbReference>
<evidence type="ECO:0000256" key="4">
    <source>
        <dbReference type="ARBA" id="ARBA00022655"/>
    </source>
</evidence>
<keyword evidence="4 8" id="KW-0566">Pantothenate biosynthesis</keyword>
<dbReference type="Proteomes" id="UP000316727">
    <property type="component" value="Unassembled WGS sequence"/>
</dbReference>
<dbReference type="UniPathway" id="UPA00028">
    <property type="reaction ID" value="UER00005"/>
</dbReference>
<dbReference type="OrthoDB" id="9773087at2"/>
<sequence length="284" mass="31793">MEVIERVSIIRGRMEALRCSGKRIGFVPTMGALHEGHLQLLRASVQENDVTVCSIFVNPTQFNNPEDYKMYPRTMEQDAELLRSVGCDILFAPHAEEIYVQQSLLQFSFGPLEAVMEGEHRPGHFNGVATIVGKLFHYVQPHRAYFGQKDLQQVAIVKQLVQGLSYDVEVVRYPTIREADGLAMSSRNKRLDAEQRQTATILYSALQLARQQLPEKPTYSIKAAVEAYLTGAYGVALEYFEIADPNTLQPLAQVRPGQEVALCIAAHVGPVRLIDNILVNLNEV</sequence>
<evidence type="ECO:0000256" key="2">
    <source>
        <dbReference type="ARBA" id="ARBA00009256"/>
    </source>
</evidence>
<dbReference type="NCBIfam" id="TIGR00125">
    <property type="entry name" value="cyt_tran_rel"/>
    <property type="match status" value="1"/>
</dbReference>
<dbReference type="EC" id="6.3.2.1" evidence="8"/>
<keyword evidence="5 8" id="KW-0547">Nucleotide-binding</keyword>
<feature type="binding site" evidence="8">
    <location>
        <position position="61"/>
    </location>
    <ligand>
        <name>(R)-pantoate</name>
        <dbReference type="ChEBI" id="CHEBI:15980"/>
    </ligand>
</feature>
<evidence type="ECO:0000256" key="6">
    <source>
        <dbReference type="ARBA" id="ARBA00022840"/>
    </source>
</evidence>
<feature type="active site" description="Proton donor" evidence="8">
    <location>
        <position position="37"/>
    </location>
</feature>
<dbReference type="NCBIfam" id="TIGR00018">
    <property type="entry name" value="panC"/>
    <property type="match status" value="1"/>
</dbReference>
<dbReference type="InterPro" id="IPR003721">
    <property type="entry name" value="Pantoate_ligase"/>
</dbReference>
<keyword evidence="3 8" id="KW-0436">Ligase</keyword>
<comment type="caution">
    <text evidence="9">The sequence shown here is derived from an EMBL/GenBank/DDBJ whole genome shotgun (WGS) entry which is preliminary data.</text>
</comment>
<gene>
    <name evidence="8" type="primary">panC</name>
    <name evidence="9" type="ORF">FJM65_17070</name>
</gene>
<feature type="binding site" evidence="8">
    <location>
        <begin position="184"/>
        <end position="187"/>
    </location>
    <ligand>
        <name>ATP</name>
        <dbReference type="ChEBI" id="CHEBI:30616"/>
    </ligand>
</feature>
<dbReference type="HAMAP" id="MF_00158">
    <property type="entry name" value="PanC"/>
    <property type="match status" value="1"/>
</dbReference>
<evidence type="ECO:0000313" key="9">
    <source>
        <dbReference type="EMBL" id="TPE42769.1"/>
    </source>
</evidence>
<dbReference type="CDD" id="cd00560">
    <property type="entry name" value="PanC"/>
    <property type="match status" value="1"/>
</dbReference>
<name>A0A501VZB6_9BACT</name>
<evidence type="ECO:0000256" key="8">
    <source>
        <dbReference type="HAMAP-Rule" id="MF_00158"/>
    </source>
</evidence>
<evidence type="ECO:0000256" key="7">
    <source>
        <dbReference type="ARBA" id="ARBA00048258"/>
    </source>
</evidence>
<dbReference type="Gene3D" id="3.30.1300.10">
    <property type="entry name" value="Pantoate-beta-alanine ligase, C-terminal domain"/>
    <property type="match status" value="1"/>
</dbReference>
<dbReference type="PANTHER" id="PTHR21299">
    <property type="entry name" value="CYTIDYLATE KINASE/PANTOATE-BETA-ALANINE LIGASE"/>
    <property type="match status" value="1"/>
</dbReference>
<keyword evidence="10" id="KW-1185">Reference proteome</keyword>
<keyword evidence="6 8" id="KW-0067">ATP-binding</keyword>
<feature type="binding site" evidence="8">
    <location>
        <begin position="147"/>
        <end position="150"/>
    </location>
    <ligand>
        <name>ATP</name>
        <dbReference type="ChEBI" id="CHEBI:30616"/>
    </ligand>
</feature>
<evidence type="ECO:0000256" key="5">
    <source>
        <dbReference type="ARBA" id="ARBA00022741"/>
    </source>
</evidence>
<dbReference type="GO" id="GO:0015940">
    <property type="term" value="P:pantothenate biosynthetic process"/>
    <property type="evidence" value="ECO:0007669"/>
    <property type="project" value="UniProtKB-UniRule"/>
</dbReference>
<feature type="binding site" evidence="8">
    <location>
        <begin position="30"/>
        <end position="37"/>
    </location>
    <ligand>
        <name>ATP</name>
        <dbReference type="ChEBI" id="CHEBI:30616"/>
    </ligand>
</feature>
<dbReference type="Pfam" id="PF02569">
    <property type="entry name" value="Pantoate_ligase"/>
    <property type="match status" value="1"/>
</dbReference>
<dbReference type="RefSeq" id="WP_140622885.1">
    <property type="nucleotide sequence ID" value="NZ_VFRQ01000010.1"/>
</dbReference>
<dbReference type="InterPro" id="IPR042176">
    <property type="entry name" value="Pantoate_ligase_C"/>
</dbReference>
<dbReference type="InterPro" id="IPR014729">
    <property type="entry name" value="Rossmann-like_a/b/a_fold"/>
</dbReference>
<dbReference type="Gene3D" id="3.40.50.620">
    <property type="entry name" value="HUPs"/>
    <property type="match status" value="1"/>
</dbReference>
<dbReference type="GO" id="GO:0004592">
    <property type="term" value="F:pantoate-beta-alanine ligase activity"/>
    <property type="evidence" value="ECO:0007669"/>
    <property type="project" value="UniProtKB-UniRule"/>
</dbReference>
<dbReference type="SUPFAM" id="SSF52374">
    <property type="entry name" value="Nucleotidylyl transferase"/>
    <property type="match status" value="1"/>
</dbReference>
<comment type="pathway">
    <text evidence="1 8">Cofactor biosynthesis; (R)-pantothenate biosynthesis; (R)-pantothenate from (R)-pantoate and beta-alanine: step 1/1.</text>
</comment>
<comment type="miscellaneous">
    <text evidence="8">The reaction proceeds by a bi uni uni bi ping pong mechanism.</text>
</comment>